<feature type="signal peptide" evidence="1">
    <location>
        <begin position="1"/>
        <end position="15"/>
    </location>
</feature>
<evidence type="ECO:0000313" key="2">
    <source>
        <dbReference type="EMBL" id="KAA1118134.1"/>
    </source>
</evidence>
<reference evidence="2 3" key="1">
    <citation type="submission" date="2019-05" db="EMBL/GenBank/DDBJ databases">
        <title>Emergence of the Ug99 lineage of the wheat stem rust pathogen through somatic hybridization.</title>
        <authorList>
            <person name="Li F."/>
            <person name="Upadhyaya N.M."/>
            <person name="Sperschneider J."/>
            <person name="Matny O."/>
            <person name="Nguyen-Phuc H."/>
            <person name="Mago R."/>
            <person name="Raley C."/>
            <person name="Miller M.E."/>
            <person name="Silverstein K.A.T."/>
            <person name="Henningsen E."/>
            <person name="Hirsch C.D."/>
            <person name="Visser B."/>
            <person name="Pretorius Z.A."/>
            <person name="Steffenson B.J."/>
            <person name="Schwessinger B."/>
            <person name="Dodds P.N."/>
            <person name="Figueroa M."/>
        </authorList>
    </citation>
    <scope>NUCLEOTIDE SEQUENCE [LARGE SCALE GENOMIC DNA]</scope>
    <source>
        <strain evidence="2">21-0</strain>
    </source>
</reference>
<proteinExistence type="predicted"/>
<accession>A0A5B0QZD2</accession>
<protein>
    <submittedName>
        <fullName evidence="2">Uncharacterized protein</fullName>
    </submittedName>
</protein>
<keyword evidence="1" id="KW-0732">Signal</keyword>
<gene>
    <name evidence="2" type="ORF">PGT21_032180</name>
</gene>
<evidence type="ECO:0000313" key="3">
    <source>
        <dbReference type="Proteomes" id="UP000324748"/>
    </source>
</evidence>
<dbReference type="Proteomes" id="UP000324748">
    <property type="component" value="Unassembled WGS sequence"/>
</dbReference>
<keyword evidence="3" id="KW-1185">Reference proteome</keyword>
<feature type="chain" id="PRO_5023035156" evidence="1">
    <location>
        <begin position="16"/>
        <end position="59"/>
    </location>
</feature>
<sequence>MFCLFFTLFVQVSKLGNVTWINFFGRGSGCGCGVSGRLYVAPASTQADEYPSMYLKPPV</sequence>
<organism evidence="2 3">
    <name type="scientific">Puccinia graminis f. sp. tritici</name>
    <dbReference type="NCBI Taxonomy" id="56615"/>
    <lineage>
        <taxon>Eukaryota</taxon>
        <taxon>Fungi</taxon>
        <taxon>Dikarya</taxon>
        <taxon>Basidiomycota</taxon>
        <taxon>Pucciniomycotina</taxon>
        <taxon>Pucciniomycetes</taxon>
        <taxon>Pucciniales</taxon>
        <taxon>Pucciniaceae</taxon>
        <taxon>Puccinia</taxon>
    </lineage>
</organism>
<comment type="caution">
    <text evidence="2">The sequence shown here is derived from an EMBL/GenBank/DDBJ whole genome shotgun (WGS) entry which is preliminary data.</text>
</comment>
<evidence type="ECO:0000256" key="1">
    <source>
        <dbReference type="SAM" id="SignalP"/>
    </source>
</evidence>
<dbReference type="AlphaFoldDB" id="A0A5B0QZD2"/>
<name>A0A5B0QZD2_PUCGR</name>
<dbReference type="EMBL" id="VSWC01000002">
    <property type="protein sequence ID" value="KAA1118134.1"/>
    <property type="molecule type" value="Genomic_DNA"/>
</dbReference>